<keyword evidence="1" id="KW-0378">Hydrolase</keyword>
<dbReference type="SMART" id="SM00646">
    <property type="entry name" value="Ami_3"/>
    <property type="match status" value="1"/>
</dbReference>
<feature type="region of interest" description="Disordered" evidence="2">
    <location>
        <begin position="173"/>
        <end position="242"/>
    </location>
</feature>
<dbReference type="SUPFAM" id="SSF55383">
    <property type="entry name" value="Copper amine oxidase, domain N"/>
    <property type="match status" value="1"/>
</dbReference>
<dbReference type="CDD" id="cd02696">
    <property type="entry name" value="MurNAc-LAA"/>
    <property type="match status" value="1"/>
</dbReference>
<dbReference type="PANTHER" id="PTHR30404">
    <property type="entry name" value="N-ACETYLMURAMOYL-L-ALANINE AMIDASE"/>
    <property type="match status" value="1"/>
</dbReference>
<accession>A0ABZ1C157</accession>
<sequence length="870" mass="90167">MQGSLTSCAGKTHHALRRVARLLACGVAALVLAASREPVLGAGSGSGAGAWALVWVDGRPVPGDQGAYMVNGTLMLPARVLEQAGATLRWDARTKTATLARDGHQARATVGQAWLAAGGKRVLMPQPPELVDGQLMVPIRAVAQALGITVRWDGKTGRVDLETAPAARVAAGGAGASGAAKKQATPAPAKPVPAPAKPVPAPAKPVPAPATAPPAAKGSPAPSPGRYEPPPPPAPPPLPGATEDRVKVAVALATPSGKAVKAAAPGTAAPQPPTRAGAAVAAATATPSVPDTEEPSQMRRPGDAASEGAPAEPGEVTGVLVRRDGGRARVEVLSHGPVKLESAPTVLRDPPRLVLDIANARLTAPTSEYPASGALVKGVRLGQPSPGVVRVAVDLTAAVGFELEKDPEDGHVSVTLHYAVTGVHWLWDAAGRGQVWLEMSGLAPVKTSVLSDPLRLAVDLQKATLVAPAGEWEVSQGPVRRYRVSQYQPDVVRVVMELAQPVQPRVITSLDLTRQLLASQAAAPLPAGGETARGSAEPAGPGGAPPTVDLVLDVYSRITQIAVRPLGSGGASVTVHATGPVEPRAFYLRRPDRLVLDIPGAVVDPSLRTGTGAIQVPKDGSLARAVRVGQFLPRSARVVVELERPVGFQVFSADERETAIIALGNQPLQGRVVAIDPGHGGFDPGAIGASGTPEKVYNLDIGRRVGKLLESVGVEVALTRRDDTFVGLDDRVELAKKLKAEVFVSIHHNASTSTLGSGTEVFYSPNHPASQRLAELLYDALLDKLHQAGRGLEMRGDLRVLRLAPMPAALVEVAFVDNAQEERRLMDPGFRQQAADAIFSAIVSFLSQTGHDTVGKVNAQMLAAEGRQAH</sequence>
<feature type="compositionally biased region" description="Low complexity" evidence="2">
    <location>
        <begin position="303"/>
        <end position="315"/>
    </location>
</feature>
<feature type="domain" description="MurNAc-LAA" evidence="4">
    <location>
        <begin position="732"/>
        <end position="843"/>
    </location>
</feature>
<dbReference type="Pfam" id="PF01520">
    <property type="entry name" value="Amidase_3"/>
    <property type="match status" value="1"/>
</dbReference>
<feature type="compositionally biased region" description="Low complexity" evidence="2">
    <location>
        <begin position="173"/>
        <end position="187"/>
    </location>
</feature>
<feature type="region of interest" description="Disordered" evidence="2">
    <location>
        <begin position="524"/>
        <end position="543"/>
    </location>
</feature>
<dbReference type="RefSeq" id="WP_324717314.1">
    <property type="nucleotide sequence ID" value="NZ_CP141615.1"/>
</dbReference>
<evidence type="ECO:0000256" key="3">
    <source>
        <dbReference type="SAM" id="SignalP"/>
    </source>
</evidence>
<keyword evidence="3" id="KW-0732">Signal</keyword>
<dbReference type="Gene3D" id="2.60.40.3500">
    <property type="match status" value="2"/>
</dbReference>
<feature type="compositionally biased region" description="Pro residues" evidence="2">
    <location>
        <begin position="188"/>
        <end position="212"/>
    </location>
</feature>
<evidence type="ECO:0000256" key="2">
    <source>
        <dbReference type="SAM" id="MobiDB-lite"/>
    </source>
</evidence>
<gene>
    <name evidence="5" type="ORF">U7230_03270</name>
</gene>
<evidence type="ECO:0000313" key="6">
    <source>
        <dbReference type="Proteomes" id="UP001332192"/>
    </source>
</evidence>
<dbReference type="Pfam" id="PF11741">
    <property type="entry name" value="AMIN"/>
    <property type="match status" value="3"/>
</dbReference>
<evidence type="ECO:0000259" key="4">
    <source>
        <dbReference type="SMART" id="SM00646"/>
    </source>
</evidence>
<dbReference type="InterPro" id="IPR002508">
    <property type="entry name" value="MurNAc-LAA_cat"/>
</dbReference>
<proteinExistence type="predicted"/>
<dbReference type="Gene3D" id="3.30.457.10">
    <property type="entry name" value="Copper amine oxidase-like, N-terminal domain"/>
    <property type="match status" value="1"/>
</dbReference>
<keyword evidence="6" id="KW-1185">Reference proteome</keyword>
<feature type="region of interest" description="Disordered" evidence="2">
    <location>
        <begin position="257"/>
        <end position="317"/>
    </location>
</feature>
<dbReference type="EMBL" id="CP141615">
    <property type="protein sequence ID" value="WRP18043.1"/>
    <property type="molecule type" value="Genomic_DNA"/>
</dbReference>
<feature type="chain" id="PRO_5045112734" evidence="3">
    <location>
        <begin position="34"/>
        <end position="870"/>
    </location>
</feature>
<feature type="signal peptide" evidence="3">
    <location>
        <begin position="1"/>
        <end position="33"/>
    </location>
</feature>
<dbReference type="Pfam" id="PF07833">
    <property type="entry name" value="Cu_amine_oxidN1"/>
    <property type="match status" value="1"/>
</dbReference>
<reference evidence="5 6" key="1">
    <citation type="journal article" date="2024" name="Front. Microbiol.">
        <title>Novel thermophilic genera Geochorda gen. nov. and Carboxydochorda gen. nov. from the deep terrestrial subsurface reveal the ecophysiological diversity in the class Limnochordia.</title>
        <authorList>
            <person name="Karnachuk O.V."/>
            <person name="Lukina A.P."/>
            <person name="Avakyan M.R."/>
            <person name="Kadnikov V.V."/>
            <person name="Begmatov S."/>
            <person name="Beletsky A.V."/>
            <person name="Vlasova K.G."/>
            <person name="Novikov A.A."/>
            <person name="Shcherbakova V.A."/>
            <person name="Mardanov A.V."/>
            <person name="Ravin N.V."/>
        </authorList>
    </citation>
    <scope>NUCLEOTIDE SEQUENCE [LARGE SCALE GENOMIC DNA]</scope>
    <source>
        <strain evidence="5 6">L945</strain>
    </source>
</reference>
<evidence type="ECO:0000313" key="5">
    <source>
        <dbReference type="EMBL" id="WRP18043.1"/>
    </source>
</evidence>
<dbReference type="InterPro" id="IPR021731">
    <property type="entry name" value="AMIN_dom"/>
</dbReference>
<evidence type="ECO:0000256" key="1">
    <source>
        <dbReference type="ARBA" id="ARBA00022801"/>
    </source>
</evidence>
<dbReference type="Gene3D" id="3.40.630.40">
    <property type="entry name" value="Zn-dependent exopeptidases"/>
    <property type="match status" value="1"/>
</dbReference>
<organism evidence="5 6">
    <name type="scientific">Carboxydichorda subterranea</name>
    <dbReference type="NCBI Taxonomy" id="3109565"/>
    <lineage>
        <taxon>Bacteria</taxon>
        <taxon>Bacillati</taxon>
        <taxon>Bacillota</taxon>
        <taxon>Limnochordia</taxon>
        <taxon>Limnochordales</taxon>
        <taxon>Geochordaceae</taxon>
        <taxon>Carboxydichorda</taxon>
    </lineage>
</organism>
<feature type="compositionally biased region" description="Low complexity" evidence="2">
    <location>
        <begin position="262"/>
        <end position="287"/>
    </location>
</feature>
<dbReference type="InterPro" id="IPR036582">
    <property type="entry name" value="Mao_N_sf"/>
</dbReference>
<name>A0ABZ1C157_9FIRM</name>
<dbReference type="InterPro" id="IPR012854">
    <property type="entry name" value="Cu_amine_oxidase-like_N"/>
</dbReference>
<dbReference type="SUPFAM" id="SSF53187">
    <property type="entry name" value="Zn-dependent exopeptidases"/>
    <property type="match status" value="1"/>
</dbReference>
<feature type="compositionally biased region" description="Low complexity" evidence="2">
    <location>
        <begin position="524"/>
        <end position="539"/>
    </location>
</feature>
<dbReference type="InterPro" id="IPR050695">
    <property type="entry name" value="N-acetylmuramoyl_amidase_3"/>
</dbReference>
<dbReference type="Proteomes" id="UP001332192">
    <property type="component" value="Chromosome"/>
</dbReference>
<protein>
    <submittedName>
        <fullName evidence="5">N-acetylmuramoyl-L-alanine amidase family protein</fullName>
    </submittedName>
</protein>
<dbReference type="PANTHER" id="PTHR30404:SF0">
    <property type="entry name" value="N-ACETYLMURAMOYL-L-ALANINE AMIDASE AMIC"/>
    <property type="match status" value="1"/>
</dbReference>
<feature type="compositionally biased region" description="Pro residues" evidence="2">
    <location>
        <begin position="221"/>
        <end position="239"/>
    </location>
</feature>